<feature type="signal peptide" evidence="9">
    <location>
        <begin position="1"/>
        <end position="18"/>
    </location>
</feature>
<reference evidence="10 11" key="1">
    <citation type="submission" date="2016-03" db="EMBL/GenBank/DDBJ databases">
        <title>Comparative genomics of Pseudogymnoascus destructans, the fungus causing white-nose syndrome of bats.</title>
        <authorList>
            <person name="Palmer J.M."/>
            <person name="Drees K.P."/>
            <person name="Foster J.T."/>
            <person name="Lindner D.L."/>
        </authorList>
    </citation>
    <scope>NUCLEOTIDE SEQUENCE [LARGE SCALE GENOMIC DNA]</scope>
    <source>
        <strain evidence="10 11">UAMH 10579</strain>
    </source>
</reference>
<evidence type="ECO:0000256" key="2">
    <source>
        <dbReference type="ARBA" id="ARBA00022487"/>
    </source>
</evidence>
<reference evidence="11" key="2">
    <citation type="journal article" date="2018" name="Nat. Commun.">
        <title>Extreme sensitivity to ultraviolet light in the fungal pathogen causing white-nose syndrome of bats.</title>
        <authorList>
            <person name="Palmer J.M."/>
            <person name="Drees K.P."/>
            <person name="Foster J.T."/>
            <person name="Lindner D.L."/>
        </authorList>
    </citation>
    <scope>NUCLEOTIDE SEQUENCE [LARGE SCALE GENOMIC DNA]</scope>
    <source>
        <strain evidence="11">UAMH 10579</strain>
    </source>
</reference>
<dbReference type="SUPFAM" id="SSF53474">
    <property type="entry name" value="alpha/beta-Hydrolases"/>
    <property type="match status" value="2"/>
</dbReference>
<comment type="similarity">
    <text evidence="9">Belongs to the carbohydrate esterase 1 (CE1) family.</text>
</comment>
<name>A0A1B8GBL2_9PEZI</name>
<sequence length="291" mass="30809">MLLHSLFIFACSMALALGASLQQVPNFGSNPSNIRMYIYVPDRVAANPAVIVALHPCGGTASQWYSGTSLPSYADQNGFILIYPETPNMSNCWDVNNAASLTHRGGGDALGIVNMVTYTLQKYTANPARVFVMGFSSGGMMTNVLAGSYPDVFAAGSANSGTAFACFAGSASATPAGPNQTCAQGQIQHSSTEWGSFVRNSYPGYAGRRPRMLIWHGLDDTLVRPECAKQALAQWGDVLGVSFNRNVAGVPSSQFTQMVYGDGSQLQGFFAQGVGHAPMADVGLMLKFFGI</sequence>
<dbReference type="GeneID" id="28842221"/>
<dbReference type="STRING" id="342668.A0A1B8GBL2"/>
<dbReference type="GO" id="GO:0005576">
    <property type="term" value="C:extracellular region"/>
    <property type="evidence" value="ECO:0007669"/>
    <property type="project" value="UniProtKB-SubCell"/>
</dbReference>
<feature type="chain" id="PRO_5029037186" description="Carboxylic ester hydrolase" evidence="9">
    <location>
        <begin position="19"/>
        <end position="291"/>
    </location>
</feature>
<keyword evidence="8 9" id="KW-0624">Polysaccharide degradation</keyword>
<dbReference type="InterPro" id="IPR050955">
    <property type="entry name" value="Plant_Biomass_Hydrol_Est"/>
</dbReference>
<dbReference type="EMBL" id="KV460256">
    <property type="protein sequence ID" value="OBT93221.1"/>
    <property type="molecule type" value="Genomic_DNA"/>
</dbReference>
<dbReference type="Gene3D" id="3.40.50.1820">
    <property type="entry name" value="alpha/beta hydrolase"/>
    <property type="match status" value="1"/>
</dbReference>
<evidence type="ECO:0000313" key="11">
    <source>
        <dbReference type="Proteomes" id="UP000091956"/>
    </source>
</evidence>
<dbReference type="PANTHER" id="PTHR43037:SF3">
    <property type="entry name" value="FERULOYL ESTERASE B"/>
    <property type="match status" value="1"/>
</dbReference>
<evidence type="ECO:0000256" key="6">
    <source>
        <dbReference type="ARBA" id="ARBA00023180"/>
    </source>
</evidence>
<protein>
    <recommendedName>
        <fullName evidence="9">Carboxylic ester hydrolase</fullName>
        <ecNumber evidence="9">3.1.1.-</ecNumber>
    </recommendedName>
</protein>
<keyword evidence="2 9" id="KW-0719">Serine esterase</keyword>
<keyword evidence="11" id="KW-1185">Reference proteome</keyword>
<gene>
    <name evidence="10" type="primary">FAE1</name>
    <name evidence="10" type="ORF">VE01_08835</name>
</gene>
<organism evidence="10 11">
    <name type="scientific">Pseudogymnoascus verrucosus</name>
    <dbReference type="NCBI Taxonomy" id="342668"/>
    <lineage>
        <taxon>Eukaryota</taxon>
        <taxon>Fungi</taxon>
        <taxon>Dikarya</taxon>
        <taxon>Ascomycota</taxon>
        <taxon>Pezizomycotina</taxon>
        <taxon>Leotiomycetes</taxon>
        <taxon>Thelebolales</taxon>
        <taxon>Thelebolaceae</taxon>
        <taxon>Pseudogymnoascus</taxon>
    </lineage>
</organism>
<proteinExistence type="inferred from homology"/>
<dbReference type="RefSeq" id="XP_018126954.1">
    <property type="nucleotide sequence ID" value="XM_018278254.2"/>
</dbReference>
<dbReference type="NCBIfam" id="TIGR01840">
    <property type="entry name" value="esterase_phb"/>
    <property type="match status" value="1"/>
</dbReference>
<evidence type="ECO:0000256" key="5">
    <source>
        <dbReference type="ARBA" id="ARBA00022801"/>
    </source>
</evidence>
<dbReference type="AlphaFoldDB" id="A0A1B8GBL2"/>
<accession>A0A1B8GBL2</accession>
<dbReference type="InterPro" id="IPR010126">
    <property type="entry name" value="Esterase_phb"/>
</dbReference>
<evidence type="ECO:0000256" key="3">
    <source>
        <dbReference type="ARBA" id="ARBA00022525"/>
    </source>
</evidence>
<evidence type="ECO:0000256" key="1">
    <source>
        <dbReference type="ARBA" id="ARBA00004613"/>
    </source>
</evidence>
<evidence type="ECO:0000256" key="9">
    <source>
        <dbReference type="RuleBase" id="RU367147"/>
    </source>
</evidence>
<dbReference type="EC" id="3.1.1.-" evidence="9"/>
<dbReference type="InterPro" id="IPR029058">
    <property type="entry name" value="AB_hydrolase_fold"/>
</dbReference>
<keyword evidence="3 9" id="KW-0964">Secreted</keyword>
<evidence type="ECO:0000313" key="10">
    <source>
        <dbReference type="EMBL" id="OBT93221.1"/>
    </source>
</evidence>
<comment type="subcellular location">
    <subcellularLocation>
        <location evidence="1 9">Secreted</location>
    </subcellularLocation>
</comment>
<dbReference type="PANTHER" id="PTHR43037">
    <property type="entry name" value="UNNAMED PRODUCT-RELATED"/>
    <property type="match status" value="1"/>
</dbReference>
<keyword evidence="5 9" id="KW-0378">Hydrolase</keyword>
<dbReference type="Proteomes" id="UP000091956">
    <property type="component" value="Unassembled WGS sequence"/>
</dbReference>
<keyword evidence="4 9" id="KW-0732">Signal</keyword>
<evidence type="ECO:0000256" key="8">
    <source>
        <dbReference type="ARBA" id="ARBA00023326"/>
    </source>
</evidence>
<dbReference type="OrthoDB" id="2425929at2759"/>
<dbReference type="GO" id="GO:0045493">
    <property type="term" value="P:xylan catabolic process"/>
    <property type="evidence" value="ECO:0007669"/>
    <property type="project" value="UniProtKB-UniRule"/>
</dbReference>
<evidence type="ECO:0000256" key="4">
    <source>
        <dbReference type="ARBA" id="ARBA00022729"/>
    </source>
</evidence>
<keyword evidence="6" id="KW-0325">Glycoprotein</keyword>
<evidence type="ECO:0000256" key="7">
    <source>
        <dbReference type="ARBA" id="ARBA00023277"/>
    </source>
</evidence>
<dbReference type="Pfam" id="PF10503">
    <property type="entry name" value="Esterase_PHB"/>
    <property type="match status" value="1"/>
</dbReference>
<comment type="function">
    <text evidence="9">Esterase involved in the hydrolysis of xylan, a major structural heterogeneous polysaccharide found in plant biomass representing the second most abundant polysaccharide in the biosphere, after cellulose.</text>
</comment>
<keyword evidence="7 9" id="KW-0119">Carbohydrate metabolism</keyword>
<dbReference type="GO" id="GO:0052689">
    <property type="term" value="F:carboxylic ester hydrolase activity"/>
    <property type="evidence" value="ECO:0007669"/>
    <property type="project" value="UniProtKB-KW"/>
</dbReference>